<evidence type="ECO:0000256" key="1">
    <source>
        <dbReference type="ARBA" id="ARBA00004141"/>
    </source>
</evidence>
<dbReference type="STRING" id="145388.A0A0D2K4K3"/>
<keyword evidence="4 6" id="KW-0472">Membrane</keyword>
<organism evidence="7 8">
    <name type="scientific">Monoraphidium neglectum</name>
    <dbReference type="NCBI Taxonomy" id="145388"/>
    <lineage>
        <taxon>Eukaryota</taxon>
        <taxon>Viridiplantae</taxon>
        <taxon>Chlorophyta</taxon>
        <taxon>core chlorophytes</taxon>
        <taxon>Chlorophyceae</taxon>
        <taxon>CS clade</taxon>
        <taxon>Sphaeropleales</taxon>
        <taxon>Selenastraceae</taxon>
        <taxon>Monoraphidium</taxon>
    </lineage>
</organism>
<evidence type="ECO:0000313" key="8">
    <source>
        <dbReference type="Proteomes" id="UP000054498"/>
    </source>
</evidence>
<keyword evidence="8" id="KW-1185">Reference proteome</keyword>
<dbReference type="KEGG" id="mng:MNEG_2566"/>
<evidence type="ECO:0000256" key="2">
    <source>
        <dbReference type="ARBA" id="ARBA00022692"/>
    </source>
</evidence>
<feature type="transmembrane region" description="Helical" evidence="6">
    <location>
        <begin position="289"/>
        <end position="312"/>
    </location>
</feature>
<gene>
    <name evidence="7" type="ORF">MNEG_2566</name>
</gene>
<dbReference type="GO" id="GO:0015499">
    <property type="term" value="F:formate transmembrane transporter activity"/>
    <property type="evidence" value="ECO:0007669"/>
    <property type="project" value="TreeGrafter"/>
</dbReference>
<comment type="similarity">
    <text evidence="5">Belongs to the FNT transporter (TC 1.A.16) family.</text>
</comment>
<feature type="transmembrane region" description="Helical" evidence="6">
    <location>
        <begin position="129"/>
        <end position="152"/>
    </location>
</feature>
<reference evidence="7 8" key="1">
    <citation type="journal article" date="2013" name="BMC Genomics">
        <title>Reconstruction of the lipid metabolism for the microalga Monoraphidium neglectum from its genome sequence reveals characteristics suitable for biofuel production.</title>
        <authorList>
            <person name="Bogen C."/>
            <person name="Al-Dilaimi A."/>
            <person name="Albersmeier A."/>
            <person name="Wichmann J."/>
            <person name="Grundmann M."/>
            <person name="Rupp O."/>
            <person name="Lauersen K.J."/>
            <person name="Blifernez-Klassen O."/>
            <person name="Kalinowski J."/>
            <person name="Goesmann A."/>
            <person name="Mussgnug J.H."/>
            <person name="Kruse O."/>
        </authorList>
    </citation>
    <scope>NUCLEOTIDE SEQUENCE [LARGE SCALE GENOMIC DNA]</scope>
    <source>
        <strain evidence="7 8">SAG 48.87</strain>
    </source>
</reference>
<dbReference type="Pfam" id="PF01226">
    <property type="entry name" value="Form_Nir_trans"/>
    <property type="match status" value="1"/>
</dbReference>
<name>A0A0D2K4K3_9CHLO</name>
<proteinExistence type="inferred from homology"/>
<dbReference type="AlphaFoldDB" id="A0A0D2K4K3"/>
<accession>A0A0D2K4K3</accession>
<sequence>MPLIAAVDPLRALGGITHRRRCGAVRTPCQQSQSRDAHLAVQCHFRAVRVSAVHSAAPVGFNGSTGSTGSSIAQAYAATATLPPVVAAAAQPPAISTPEPIPGIHPPKKAYEIIVALGAAKAVMAPLKVLFMGVMAGVYIGLGGLLALTVGANCPGLAATNPGLHKMVCGSFGLPVGLVLVLTCGAELFTGNVAMLAAAVVEGKATLRQWMKSCCLSFVGNVIGTLGLVGLVCATGVMATSSAPAAAAVAKTSLTFSQAFSRGILCNLCVCLAVWMASASTSFPGKMLAAWLAVSTFTAIGFEHSIANGFIIPMGIAVGAPVSFLKFTTANLLPVTLGNIVGGLALALAYGYAYGALGKDGAGAAATSK</sequence>
<comment type="subcellular location">
    <subcellularLocation>
        <location evidence="1">Membrane</location>
        <topology evidence="1">Multi-pass membrane protein</topology>
    </subcellularLocation>
</comment>
<dbReference type="GeneID" id="25735444"/>
<feature type="transmembrane region" description="Helical" evidence="6">
    <location>
        <begin position="259"/>
        <end position="277"/>
    </location>
</feature>
<feature type="transmembrane region" description="Helical" evidence="6">
    <location>
        <begin position="332"/>
        <end position="353"/>
    </location>
</feature>
<feature type="transmembrane region" description="Helical" evidence="6">
    <location>
        <begin position="172"/>
        <end position="201"/>
    </location>
</feature>
<dbReference type="Proteomes" id="UP000054498">
    <property type="component" value="Unassembled WGS sequence"/>
</dbReference>
<dbReference type="InterPro" id="IPR023271">
    <property type="entry name" value="Aquaporin-like"/>
</dbReference>
<evidence type="ECO:0000256" key="5">
    <source>
        <dbReference type="ARBA" id="ARBA00049660"/>
    </source>
</evidence>
<keyword evidence="3 6" id="KW-1133">Transmembrane helix</keyword>
<evidence type="ECO:0000313" key="7">
    <source>
        <dbReference type="EMBL" id="KIZ05388.1"/>
    </source>
</evidence>
<dbReference type="RefSeq" id="XP_013904407.1">
    <property type="nucleotide sequence ID" value="XM_014048953.1"/>
</dbReference>
<dbReference type="InterPro" id="IPR000292">
    <property type="entry name" value="For/NO2_transpt"/>
</dbReference>
<protein>
    <submittedName>
        <fullName evidence="7">Putative formate transporter 1</fullName>
    </submittedName>
</protein>
<feature type="transmembrane region" description="Helical" evidence="6">
    <location>
        <begin position="213"/>
        <end position="239"/>
    </location>
</feature>
<dbReference type="PANTHER" id="PTHR30520">
    <property type="entry name" value="FORMATE TRANSPORTER-RELATED"/>
    <property type="match status" value="1"/>
</dbReference>
<dbReference type="PANTHER" id="PTHR30520:SF6">
    <property type="entry name" value="FORMATE_NITRATE FAMILY TRANSPORTER (EUROFUNG)"/>
    <property type="match status" value="1"/>
</dbReference>
<evidence type="ECO:0000256" key="3">
    <source>
        <dbReference type="ARBA" id="ARBA00022989"/>
    </source>
</evidence>
<dbReference type="OrthoDB" id="4829at2759"/>
<dbReference type="EMBL" id="KK100513">
    <property type="protein sequence ID" value="KIZ05388.1"/>
    <property type="molecule type" value="Genomic_DNA"/>
</dbReference>
<evidence type="ECO:0000256" key="4">
    <source>
        <dbReference type="ARBA" id="ARBA00023136"/>
    </source>
</evidence>
<keyword evidence="2 6" id="KW-0812">Transmembrane</keyword>
<dbReference type="GO" id="GO:0005886">
    <property type="term" value="C:plasma membrane"/>
    <property type="evidence" value="ECO:0007669"/>
    <property type="project" value="TreeGrafter"/>
</dbReference>
<evidence type="ECO:0000256" key="6">
    <source>
        <dbReference type="SAM" id="Phobius"/>
    </source>
</evidence>
<dbReference type="Gene3D" id="1.20.1080.10">
    <property type="entry name" value="Glycerol uptake facilitator protein"/>
    <property type="match status" value="1"/>
</dbReference>